<sequence>MGNGREQVEEQSSSWWTEQVVQRVLKQIWPEFYVQIDSYVQLVLSATVNAMGFSIHGPRGSGKTLVSKHIGNNYLGQAHVYYFTGLDLEYAYGKFLDSPLKRSLVSIPVGDDKPVLFVIDDADALVVGKKSMEKKLMCCFIEELDTFRYLTRRILFIVITKEEDQMHLILRRDEYFPHSFCIPPLSNANIRYMMSCLLHQLQDSDISLIVQNMLQRESSLMVPSWNGCVIGHVLYFMATWIGRLLSYEQQREALDEAVVMNHWQQSLETTFAMTLQKNPTAGMNYNRKQSVPSIVDLSFRNDSCLSLVADQLFTVIQYSILPPSSETTTTTGESCFSLFPTSTSPFRGALIYGPCGVGKTSLCYQVIEKLGLPVFVLDGASLLTCAIGQSEKTLKQCFIAARRFSPSILFVDQIDMVFPKRDCADGTSAESLSRLTSLFLSEMDGWTTSTFTATIDDATTTSNGGTYRQPEFFVLATAQNVEKIDSALLRPGRLEYKCKLDVPTKQQRYQYVANFWKQVQDAGITVEEEQGIENDSSFMDWVIQQTDGWSLADLSLLFRSVLLIAWKESVRDGEEKGTNLHLKRRHMETALLTKG</sequence>
<dbReference type="SMART" id="SM00382">
    <property type="entry name" value="AAA"/>
    <property type="match status" value="2"/>
</dbReference>
<accession>A0AAV9I862</accession>
<dbReference type="AlphaFoldDB" id="A0AAV9I862"/>
<proteinExistence type="predicted"/>
<evidence type="ECO:0000313" key="3">
    <source>
        <dbReference type="Proteomes" id="UP001300502"/>
    </source>
</evidence>
<dbReference type="Pfam" id="PF00004">
    <property type="entry name" value="AAA"/>
    <property type="match status" value="2"/>
</dbReference>
<reference evidence="2 3" key="1">
    <citation type="submission" date="2022-07" db="EMBL/GenBank/DDBJ databases">
        <title>Genome-wide signatures of adaptation to extreme environments.</title>
        <authorList>
            <person name="Cho C.H."/>
            <person name="Yoon H.S."/>
        </authorList>
    </citation>
    <scope>NUCLEOTIDE SEQUENCE [LARGE SCALE GENOMIC DNA]</scope>
    <source>
        <strain evidence="2 3">108.79 E11</strain>
    </source>
</reference>
<dbReference type="Gene3D" id="3.40.50.300">
    <property type="entry name" value="P-loop containing nucleotide triphosphate hydrolases"/>
    <property type="match status" value="2"/>
</dbReference>
<dbReference type="GO" id="GO:0005524">
    <property type="term" value="F:ATP binding"/>
    <property type="evidence" value="ECO:0007669"/>
    <property type="project" value="InterPro"/>
</dbReference>
<comment type="caution">
    <text evidence="2">The sequence shown here is derived from an EMBL/GenBank/DDBJ whole genome shotgun (WGS) entry which is preliminary data.</text>
</comment>
<name>A0AAV9I862_9RHOD</name>
<keyword evidence="3" id="KW-1185">Reference proteome</keyword>
<dbReference type="CDD" id="cd19481">
    <property type="entry name" value="RecA-like_protease"/>
    <property type="match status" value="1"/>
</dbReference>
<evidence type="ECO:0000313" key="2">
    <source>
        <dbReference type="EMBL" id="KAK4523537.1"/>
    </source>
</evidence>
<dbReference type="EMBL" id="JANCYU010000016">
    <property type="protein sequence ID" value="KAK4523537.1"/>
    <property type="molecule type" value="Genomic_DNA"/>
</dbReference>
<dbReference type="GO" id="GO:0016887">
    <property type="term" value="F:ATP hydrolysis activity"/>
    <property type="evidence" value="ECO:0007669"/>
    <property type="project" value="InterPro"/>
</dbReference>
<dbReference type="InterPro" id="IPR027417">
    <property type="entry name" value="P-loop_NTPase"/>
</dbReference>
<dbReference type="Gene3D" id="1.10.8.60">
    <property type="match status" value="1"/>
</dbReference>
<feature type="domain" description="AAA+ ATPase" evidence="1">
    <location>
        <begin position="345"/>
        <end position="504"/>
    </location>
</feature>
<organism evidence="2 3">
    <name type="scientific">Galdieria yellowstonensis</name>
    <dbReference type="NCBI Taxonomy" id="3028027"/>
    <lineage>
        <taxon>Eukaryota</taxon>
        <taxon>Rhodophyta</taxon>
        <taxon>Bangiophyceae</taxon>
        <taxon>Galdieriales</taxon>
        <taxon>Galdieriaceae</taxon>
        <taxon>Galdieria</taxon>
    </lineage>
</organism>
<dbReference type="InterPro" id="IPR003593">
    <property type="entry name" value="AAA+_ATPase"/>
</dbReference>
<dbReference type="SUPFAM" id="SSF52540">
    <property type="entry name" value="P-loop containing nucleoside triphosphate hydrolases"/>
    <property type="match status" value="2"/>
</dbReference>
<dbReference type="CDD" id="cd00009">
    <property type="entry name" value="AAA"/>
    <property type="match status" value="1"/>
</dbReference>
<gene>
    <name evidence="2" type="ORF">GAYE_PCTG69G1433</name>
</gene>
<dbReference type="PANTHER" id="PTHR23077">
    <property type="entry name" value="AAA-FAMILY ATPASE"/>
    <property type="match status" value="1"/>
</dbReference>
<evidence type="ECO:0000259" key="1">
    <source>
        <dbReference type="SMART" id="SM00382"/>
    </source>
</evidence>
<feature type="domain" description="AAA+ ATPase" evidence="1">
    <location>
        <begin position="49"/>
        <end position="180"/>
    </location>
</feature>
<dbReference type="InterPro" id="IPR050168">
    <property type="entry name" value="AAA_ATPase_domain"/>
</dbReference>
<dbReference type="Proteomes" id="UP001300502">
    <property type="component" value="Unassembled WGS sequence"/>
</dbReference>
<dbReference type="InterPro" id="IPR003959">
    <property type="entry name" value="ATPase_AAA_core"/>
</dbReference>
<protein>
    <recommendedName>
        <fullName evidence="1">AAA+ ATPase domain-containing protein</fullName>
    </recommendedName>
</protein>